<keyword evidence="1" id="KW-1133">Transmembrane helix</keyword>
<dbReference type="RefSeq" id="WP_216568907.1">
    <property type="nucleotide sequence ID" value="NZ_JAHLOQ010000009.1"/>
</dbReference>
<name>A0ABS6DVE2_9FIRM</name>
<feature type="transmembrane region" description="Helical" evidence="1">
    <location>
        <begin position="45"/>
        <end position="68"/>
    </location>
</feature>
<keyword evidence="1" id="KW-0472">Membrane</keyword>
<feature type="transmembrane region" description="Helical" evidence="1">
    <location>
        <begin position="157"/>
        <end position="175"/>
    </location>
</feature>
<sequence length="201" mass="23252">MVSLFFIKPVKKNILTLSFLPSSLEMFNGNPNSSTLKIKGIEIAINYFFAAIINLIDFFLLFISWIPILRKVLDYIYRNPDILEKQIPFLFGGSKGHRNFITHSVFNPIFLIYIFISSKLCVMFSLTPLNIILRPLLFIIGLCFVCHLLCDTMPKHWKGFANIKVYFFTHLLTFSPLTSKLWLYIGSFLSLSLLVKMIILI</sequence>
<organism evidence="2 3">
    <name type="scientific">Intestinibacter bartlettii</name>
    <dbReference type="NCBI Taxonomy" id="261299"/>
    <lineage>
        <taxon>Bacteria</taxon>
        <taxon>Bacillati</taxon>
        <taxon>Bacillota</taxon>
        <taxon>Clostridia</taxon>
        <taxon>Peptostreptococcales</taxon>
        <taxon>Peptostreptococcaceae</taxon>
        <taxon>Intestinibacter</taxon>
    </lineage>
</organism>
<evidence type="ECO:0000313" key="2">
    <source>
        <dbReference type="EMBL" id="MBU5335767.1"/>
    </source>
</evidence>
<protein>
    <recommendedName>
        <fullName evidence="4">Inner membrane protein</fullName>
    </recommendedName>
</protein>
<feature type="transmembrane region" description="Helical" evidence="1">
    <location>
        <begin position="105"/>
        <end position="126"/>
    </location>
</feature>
<reference evidence="2 3" key="1">
    <citation type="submission" date="2021-06" db="EMBL/GenBank/DDBJ databases">
        <authorList>
            <person name="Sun Q."/>
            <person name="Li D."/>
        </authorList>
    </citation>
    <scope>NUCLEOTIDE SEQUENCE [LARGE SCALE GENOMIC DNA]</scope>
    <source>
        <strain evidence="2 3">N19</strain>
    </source>
</reference>
<feature type="transmembrane region" description="Helical" evidence="1">
    <location>
        <begin position="132"/>
        <end position="150"/>
    </location>
</feature>
<dbReference type="Proteomes" id="UP001196301">
    <property type="component" value="Unassembled WGS sequence"/>
</dbReference>
<keyword evidence="1" id="KW-0812">Transmembrane</keyword>
<gene>
    <name evidence="2" type="ORF">KQI20_04885</name>
</gene>
<dbReference type="EMBL" id="JAHLOQ010000009">
    <property type="protein sequence ID" value="MBU5335767.1"/>
    <property type="molecule type" value="Genomic_DNA"/>
</dbReference>
<keyword evidence="3" id="KW-1185">Reference proteome</keyword>
<evidence type="ECO:0000313" key="3">
    <source>
        <dbReference type="Proteomes" id="UP001196301"/>
    </source>
</evidence>
<accession>A0ABS6DVE2</accession>
<evidence type="ECO:0008006" key="4">
    <source>
        <dbReference type="Google" id="ProtNLM"/>
    </source>
</evidence>
<evidence type="ECO:0000256" key="1">
    <source>
        <dbReference type="SAM" id="Phobius"/>
    </source>
</evidence>
<proteinExistence type="predicted"/>
<comment type="caution">
    <text evidence="2">The sequence shown here is derived from an EMBL/GenBank/DDBJ whole genome shotgun (WGS) entry which is preliminary data.</text>
</comment>